<keyword evidence="2" id="KW-0472">Membrane</keyword>
<evidence type="ECO:0000256" key="1">
    <source>
        <dbReference type="SAM" id="MobiDB-lite"/>
    </source>
</evidence>
<sequence>GSQSRGTQSRGTQSRGTQSCGTQSCGTRGILAVWVTAALGLGVWLLLAHLAEQRLDVLAWPLGGVVGAVALRVAGRGDWTLGLWAAAGALALVAGSVWPLPAVASGWTGEDRLNNLRTAYGSFNNNYLYLIFGMLTAYRYASRQFPRPPGM</sequence>
<feature type="transmembrane region" description="Helical" evidence="2">
    <location>
        <begin position="31"/>
        <end position="51"/>
    </location>
</feature>
<keyword evidence="2" id="KW-0812">Transmembrane</keyword>
<accession>A0A3B1DTG0</accession>
<dbReference type="AlphaFoldDB" id="A0A3B1DTG0"/>
<reference evidence="3" key="1">
    <citation type="submission" date="2018-06" db="EMBL/GenBank/DDBJ databases">
        <authorList>
            <person name="Zhirakovskaya E."/>
        </authorList>
    </citation>
    <scope>NUCLEOTIDE SEQUENCE</scope>
</reference>
<feature type="transmembrane region" description="Helical" evidence="2">
    <location>
        <begin position="57"/>
        <end position="74"/>
    </location>
</feature>
<dbReference type="GO" id="GO:0008745">
    <property type="term" value="F:N-acetylmuramoyl-L-alanine amidase activity"/>
    <property type="evidence" value="ECO:0007669"/>
    <property type="project" value="UniProtKB-EC"/>
</dbReference>
<protein>
    <submittedName>
        <fullName evidence="3">N-acetylmuramoyl-L-alanine amidase</fullName>
        <ecNumber evidence="3">3.5.1.28</ecNumber>
    </submittedName>
</protein>
<evidence type="ECO:0000256" key="2">
    <source>
        <dbReference type="SAM" id="Phobius"/>
    </source>
</evidence>
<keyword evidence="2" id="KW-1133">Transmembrane helix</keyword>
<feature type="region of interest" description="Disordered" evidence="1">
    <location>
        <begin position="1"/>
        <end position="24"/>
    </location>
</feature>
<dbReference type="EMBL" id="UOGK01000337">
    <property type="protein sequence ID" value="VAX40123.1"/>
    <property type="molecule type" value="Genomic_DNA"/>
</dbReference>
<name>A0A3B1DTG0_9ZZZZ</name>
<organism evidence="3">
    <name type="scientific">hydrothermal vent metagenome</name>
    <dbReference type="NCBI Taxonomy" id="652676"/>
    <lineage>
        <taxon>unclassified sequences</taxon>
        <taxon>metagenomes</taxon>
        <taxon>ecological metagenomes</taxon>
    </lineage>
</organism>
<gene>
    <name evidence="3" type="ORF">MNBD_PLANCTO03-1523</name>
</gene>
<dbReference type="EC" id="3.5.1.28" evidence="3"/>
<keyword evidence="3" id="KW-0378">Hydrolase</keyword>
<proteinExistence type="predicted"/>
<feature type="non-terminal residue" evidence="3">
    <location>
        <position position="1"/>
    </location>
</feature>
<feature type="transmembrane region" description="Helical" evidence="2">
    <location>
        <begin position="81"/>
        <end position="104"/>
    </location>
</feature>
<evidence type="ECO:0000313" key="3">
    <source>
        <dbReference type="EMBL" id="VAX40123.1"/>
    </source>
</evidence>
<feature type="transmembrane region" description="Helical" evidence="2">
    <location>
        <begin position="124"/>
        <end position="141"/>
    </location>
</feature>